<dbReference type="InterPro" id="IPR000330">
    <property type="entry name" value="SNF2_N"/>
</dbReference>
<keyword evidence="5" id="KW-0547">Nucleotide-binding</keyword>
<dbReference type="PANTHER" id="PTHR45685:SF1">
    <property type="entry name" value="HELICASE SRCAP"/>
    <property type="match status" value="1"/>
</dbReference>
<dbReference type="CDD" id="cd18793">
    <property type="entry name" value="SF2_C_SNF"/>
    <property type="match status" value="1"/>
</dbReference>
<feature type="region of interest" description="Disordered" evidence="16">
    <location>
        <begin position="1572"/>
        <end position="1598"/>
    </location>
</feature>
<evidence type="ECO:0000256" key="10">
    <source>
        <dbReference type="ARBA" id="ARBA00023015"/>
    </source>
</evidence>
<dbReference type="Pfam" id="PF00176">
    <property type="entry name" value="SNF2-rel_dom"/>
    <property type="match status" value="1"/>
</dbReference>
<dbReference type="OrthoDB" id="372624at2759"/>
<feature type="compositionally biased region" description="Basic and acidic residues" evidence="16">
    <location>
        <begin position="509"/>
        <end position="518"/>
    </location>
</feature>
<evidence type="ECO:0000259" key="18">
    <source>
        <dbReference type="PROSITE" id="PS51194"/>
    </source>
</evidence>
<dbReference type="Gene3D" id="3.40.50.300">
    <property type="entry name" value="P-loop containing nucleotide triphosphate hydrolases"/>
    <property type="match status" value="1"/>
</dbReference>
<keyword evidence="7" id="KW-0347">Helicase</keyword>
<sequence>MDLSETGGFTNGHNDEVLGQSLIVENGELLDHDQNGSVIADDNLKKRKRTHTPNSRAVSRGPSPPWKLPVIDGPSTFSDGGKRRSARTNELPLELQPGADTRRHTLKPHASRQLRPTRRPSESNPRSPLLDRHQSSSSSITYSSKRRRVSEGEQSTERQQKRVKTRQSDARLPPTPSKQNGQHVSTSSPSSGFKIRLRGLSSLHKPPRTMNPRYVAAPPKHGSFAEWLAQDDPFEDDPDVPVTDEEARELAKTIVRLEDEGRPGGILSEERCLYGAPDPAEEPPTVFGHWQHVVNHALNFRKLLFDEKRKHTEIRRKIAAAASQAIVNDPEDRFAKLRPKVSEEDWAVQQKNHQLKRYRQIVRDLAVYFDRLRKEVDKKKLKEWEEQERLRGKKAMDEMLEKSTNLLEQRRMRLSSEPGSEADDDSATSANEGDDDEDGTEEEPDSDMMSESEDDENEPGNGEDNEEDELDQEQLRLKYADILGRRGSHEPTEEADEDELGNTDEVIDSMEKEDHVDTLEASANVSQLEGPLETPAMNGLPLNADVENIKIEEVDSILSEDDDMDSGSETESESDGESEGDEEEEEEEEEEDDDDDEQDEYAMSSLALLGGKGYLEQLKKKSAMLGSEAEMQVAEVNSCLAPTVGNDDSHTNGPIPVVDIEPAAADEEVAETLQDFEKSQSGTPLPLVNGEASTPAATSDKGTPTSKGLLTSVTSRSATPRTRVATPKSKIDVSQLLRGTLREYQQHGLEWLAGLHAQGSNGILADEMGLGKTIQTIALLVHVALHDKIWGPHLIVVPTSVMLNWEMEFKKWAPGFKVLTYYGSQEERKRKRAGWGQDDMWNVVITSYQMVVQDISALRLRPWHYLVLDEAHQIKNYQTQKWQKMLNMRTEARLLLTGTPLQNNLSELWSLLFFIMPSGLDGTGGFAELEQFTNAMKRPADQILAQGRQKLDAEAQAAVAKLHEVLRPYLLRRLKADVEKQMPGKYEHIVYCRLSKRQRQLYDAFMGRADTKRTLASGNYMSIVTCLMSLKKVCNHPDLFEERQIVTSYAMPRSAVADYEIKDLLVRRRLLHESEQDKISLDFLNLNLVNSEKVSRFHSSRSRSLEAGRMLADIRERASRQLIPPEKFNASTIRSARSFVAGEAKCEALAQLESSIRINAARVTRKPVYGSSLIKAVSTISSERPFPKKRYRRVYGSKEHQQNFQTLVPNNFEMDELQTTITKRSEQMHSLIQKFSCTTPAVVAQDVLPLALTPLDRRTISLTVPTIEPDPFHEARIRQTIAFPDARLLQYDCGKLQQLANLLQTLKAGNHRALIFTQMTKVLDILEQFLNIHGHRYLRLDGATPVEQRQILTERFNARDDILCFILSSRSGGLGLNLTGADTVIFYDLDWNPAMDKQCQDRCHRIGQTRDVHIYRFVSEYTIEANILRKSNQKRLLDEVIIQKGEFTTDYFNRVTYKDALGDDIVGEVDDEANAAMDRVLGNAEALGGVFQSVEDKEDATAAMRAQKEVQDIEDIDEKEQEQLAAADENGVVSGEEEDADQGYKWSGVSNPDGEKQHIDDYMLAVIEKETKTGPIQIPAAARDKKAARKAKDRNRRR</sequence>
<evidence type="ECO:0000256" key="5">
    <source>
        <dbReference type="ARBA" id="ARBA00022741"/>
    </source>
</evidence>
<keyword evidence="6" id="KW-0378">Hydrolase</keyword>
<comment type="subunit">
    <text evidence="3">Component of the SWR1 chromatin-remodeling complex.</text>
</comment>
<evidence type="ECO:0000256" key="1">
    <source>
        <dbReference type="ARBA" id="ARBA00004123"/>
    </source>
</evidence>
<dbReference type="InterPro" id="IPR038718">
    <property type="entry name" value="SNF2-like_sf"/>
</dbReference>
<feature type="compositionally biased region" description="Basic residues" evidence="16">
    <location>
        <begin position="1586"/>
        <end position="1598"/>
    </location>
</feature>
<feature type="compositionally biased region" description="Polar residues" evidence="16">
    <location>
        <begin position="177"/>
        <end position="191"/>
    </location>
</feature>
<keyword evidence="9" id="KW-0156">Chromatin regulator</keyword>
<dbReference type="PROSITE" id="PS51194">
    <property type="entry name" value="HELICASE_CTER"/>
    <property type="match status" value="1"/>
</dbReference>
<evidence type="ECO:0000259" key="17">
    <source>
        <dbReference type="PROSITE" id="PS51192"/>
    </source>
</evidence>
<evidence type="ECO:0000256" key="7">
    <source>
        <dbReference type="ARBA" id="ARBA00022806"/>
    </source>
</evidence>
<feature type="compositionally biased region" description="Basic and acidic residues" evidence="16">
    <location>
        <begin position="473"/>
        <end position="492"/>
    </location>
</feature>
<dbReference type="GO" id="GO:0016887">
    <property type="term" value="F:ATP hydrolysis activity"/>
    <property type="evidence" value="ECO:0007669"/>
    <property type="project" value="TreeGrafter"/>
</dbReference>
<dbReference type="SMART" id="SM00487">
    <property type="entry name" value="DEXDc"/>
    <property type="match status" value="1"/>
</dbReference>
<dbReference type="InterPro" id="IPR049730">
    <property type="entry name" value="SNF2/RAD54-like_C"/>
</dbReference>
<evidence type="ECO:0000256" key="15">
    <source>
        <dbReference type="ARBA" id="ARBA00047995"/>
    </source>
</evidence>
<dbReference type="InterPro" id="IPR001650">
    <property type="entry name" value="Helicase_C-like"/>
</dbReference>
<keyword evidence="10" id="KW-0805">Transcription regulation</keyword>
<dbReference type="GO" id="GO:0003677">
    <property type="term" value="F:DNA binding"/>
    <property type="evidence" value="ECO:0007669"/>
    <property type="project" value="UniProtKB-KW"/>
</dbReference>
<dbReference type="Gene3D" id="3.40.50.10810">
    <property type="entry name" value="Tandem AAA-ATPase domain"/>
    <property type="match status" value="1"/>
</dbReference>
<keyword evidence="12" id="KW-0010">Activator</keyword>
<dbReference type="EMBL" id="ML978124">
    <property type="protein sequence ID" value="KAF2100571.1"/>
    <property type="molecule type" value="Genomic_DNA"/>
</dbReference>
<evidence type="ECO:0000256" key="13">
    <source>
        <dbReference type="ARBA" id="ARBA00023163"/>
    </source>
</evidence>
<feature type="compositionally biased region" description="Acidic residues" evidence="16">
    <location>
        <begin position="493"/>
        <end position="508"/>
    </location>
</feature>
<dbReference type="InterPro" id="IPR050520">
    <property type="entry name" value="INO80/SWR1_helicase"/>
</dbReference>
<comment type="subcellular location">
    <subcellularLocation>
        <location evidence="1">Nucleus</location>
    </subcellularLocation>
</comment>
<evidence type="ECO:0000256" key="11">
    <source>
        <dbReference type="ARBA" id="ARBA00023125"/>
    </source>
</evidence>
<dbReference type="InterPro" id="IPR014001">
    <property type="entry name" value="Helicase_ATP-bd"/>
</dbReference>
<dbReference type="SUPFAM" id="SSF52540">
    <property type="entry name" value="P-loop containing nucleoside triphosphate hydrolases"/>
    <property type="match status" value="2"/>
</dbReference>
<dbReference type="SMART" id="SM00490">
    <property type="entry name" value="HELICc"/>
    <property type="match status" value="1"/>
</dbReference>
<protein>
    <recommendedName>
        <fullName evidence="4">DNA helicase</fullName>
        <ecNumber evidence="4">3.6.4.12</ecNumber>
    </recommendedName>
</protein>
<dbReference type="GO" id="GO:0042393">
    <property type="term" value="F:histone binding"/>
    <property type="evidence" value="ECO:0007669"/>
    <property type="project" value="TreeGrafter"/>
</dbReference>
<feature type="compositionally biased region" description="Polar residues" evidence="16">
    <location>
        <begin position="691"/>
        <end position="720"/>
    </location>
</feature>
<feature type="region of interest" description="Disordered" evidence="16">
    <location>
        <begin position="1523"/>
        <end position="1556"/>
    </location>
</feature>
<evidence type="ECO:0000256" key="8">
    <source>
        <dbReference type="ARBA" id="ARBA00022840"/>
    </source>
</evidence>
<evidence type="ECO:0000256" key="12">
    <source>
        <dbReference type="ARBA" id="ARBA00023159"/>
    </source>
</evidence>
<comment type="caution">
    <text evidence="19">The sequence shown here is derived from an EMBL/GenBank/DDBJ whole genome shotgun (WGS) entry which is preliminary data.</text>
</comment>
<proteinExistence type="inferred from homology"/>
<name>A0A9P4M7D3_9PEZI</name>
<gene>
    <name evidence="19" type="ORF">NA57DRAFT_36379</name>
</gene>
<feature type="compositionally biased region" description="Basic residues" evidence="16">
    <location>
        <begin position="104"/>
        <end position="118"/>
    </location>
</feature>
<dbReference type="GO" id="GO:0006338">
    <property type="term" value="P:chromatin remodeling"/>
    <property type="evidence" value="ECO:0007669"/>
    <property type="project" value="TreeGrafter"/>
</dbReference>
<keyword evidence="13" id="KW-0804">Transcription</keyword>
<dbReference type="EC" id="3.6.4.12" evidence="4"/>
<evidence type="ECO:0000256" key="16">
    <source>
        <dbReference type="SAM" id="MobiDB-lite"/>
    </source>
</evidence>
<feature type="region of interest" description="Disordered" evidence="16">
    <location>
        <begin position="551"/>
        <end position="607"/>
    </location>
</feature>
<feature type="compositionally biased region" description="Basic and acidic residues" evidence="16">
    <location>
        <begin position="149"/>
        <end position="160"/>
    </location>
</feature>
<evidence type="ECO:0000313" key="20">
    <source>
        <dbReference type="Proteomes" id="UP000799772"/>
    </source>
</evidence>
<feature type="compositionally biased region" description="Acidic residues" evidence="16">
    <location>
        <begin position="554"/>
        <end position="600"/>
    </location>
</feature>
<dbReference type="PANTHER" id="PTHR45685">
    <property type="entry name" value="HELICASE SRCAP-RELATED"/>
    <property type="match status" value="1"/>
</dbReference>
<dbReference type="FunFam" id="3.40.50.300:FF:000655">
    <property type="entry name" value="Protein PHOTOPERIOD-INDEPENDENT EARLY FLOWERING 1"/>
    <property type="match status" value="1"/>
</dbReference>
<feature type="domain" description="Helicase ATP-binding" evidence="17">
    <location>
        <begin position="753"/>
        <end position="918"/>
    </location>
</feature>
<comment type="similarity">
    <text evidence="2">Belongs to the SNF2/RAD54 helicase family. SWR1 subfamily.</text>
</comment>
<reference evidence="19" key="1">
    <citation type="journal article" date="2020" name="Stud. Mycol.">
        <title>101 Dothideomycetes genomes: a test case for predicting lifestyles and emergence of pathogens.</title>
        <authorList>
            <person name="Haridas S."/>
            <person name="Albert R."/>
            <person name="Binder M."/>
            <person name="Bloem J."/>
            <person name="Labutti K."/>
            <person name="Salamov A."/>
            <person name="Andreopoulos B."/>
            <person name="Baker S."/>
            <person name="Barry K."/>
            <person name="Bills G."/>
            <person name="Bluhm B."/>
            <person name="Cannon C."/>
            <person name="Castanera R."/>
            <person name="Culley D."/>
            <person name="Daum C."/>
            <person name="Ezra D."/>
            <person name="Gonzalez J."/>
            <person name="Henrissat B."/>
            <person name="Kuo A."/>
            <person name="Liang C."/>
            <person name="Lipzen A."/>
            <person name="Lutzoni F."/>
            <person name="Magnuson J."/>
            <person name="Mondo S."/>
            <person name="Nolan M."/>
            <person name="Ohm R."/>
            <person name="Pangilinan J."/>
            <person name="Park H.-J."/>
            <person name="Ramirez L."/>
            <person name="Alfaro M."/>
            <person name="Sun H."/>
            <person name="Tritt A."/>
            <person name="Yoshinaga Y."/>
            <person name="Zwiers L.-H."/>
            <person name="Turgeon B."/>
            <person name="Goodwin S."/>
            <person name="Spatafora J."/>
            <person name="Crous P."/>
            <person name="Grigoriev I."/>
        </authorList>
    </citation>
    <scope>NUCLEOTIDE SEQUENCE</scope>
    <source>
        <strain evidence="19">CBS 133067</strain>
    </source>
</reference>
<dbReference type="FunFam" id="3.40.50.10810:FF:000005">
    <property type="entry name" value="Photoperiod-independent early flowering 1"/>
    <property type="match status" value="1"/>
</dbReference>
<feature type="compositionally biased region" description="Acidic residues" evidence="16">
    <location>
        <begin position="420"/>
        <end position="472"/>
    </location>
</feature>
<evidence type="ECO:0000256" key="4">
    <source>
        <dbReference type="ARBA" id="ARBA00012551"/>
    </source>
</evidence>
<feature type="region of interest" description="Disordered" evidence="16">
    <location>
        <begin position="674"/>
        <end position="728"/>
    </location>
</feature>
<keyword evidence="14" id="KW-0539">Nucleus</keyword>
<feature type="region of interest" description="Disordered" evidence="16">
    <location>
        <begin position="28"/>
        <end position="193"/>
    </location>
</feature>
<dbReference type="InterPro" id="IPR027417">
    <property type="entry name" value="P-loop_NTPase"/>
</dbReference>
<accession>A0A9P4M7D3</accession>
<feature type="region of interest" description="Disordered" evidence="16">
    <location>
        <begin position="412"/>
        <end position="519"/>
    </location>
</feature>
<dbReference type="GO" id="GO:0003678">
    <property type="term" value="F:DNA helicase activity"/>
    <property type="evidence" value="ECO:0007669"/>
    <property type="project" value="UniProtKB-EC"/>
</dbReference>
<dbReference type="PROSITE" id="PS51192">
    <property type="entry name" value="HELICASE_ATP_BIND_1"/>
    <property type="match status" value="1"/>
</dbReference>
<feature type="domain" description="Helicase C-terminal" evidence="18">
    <location>
        <begin position="1295"/>
        <end position="1448"/>
    </location>
</feature>
<comment type="catalytic activity">
    <reaction evidence="15">
        <text>ATP + H2O = ADP + phosphate + H(+)</text>
        <dbReference type="Rhea" id="RHEA:13065"/>
        <dbReference type="ChEBI" id="CHEBI:15377"/>
        <dbReference type="ChEBI" id="CHEBI:15378"/>
        <dbReference type="ChEBI" id="CHEBI:30616"/>
        <dbReference type="ChEBI" id="CHEBI:43474"/>
        <dbReference type="ChEBI" id="CHEBI:456216"/>
        <dbReference type="EC" id="3.6.4.12"/>
    </reaction>
</comment>
<dbReference type="GO" id="GO:0005524">
    <property type="term" value="F:ATP binding"/>
    <property type="evidence" value="ECO:0007669"/>
    <property type="project" value="UniProtKB-KW"/>
</dbReference>
<evidence type="ECO:0000256" key="9">
    <source>
        <dbReference type="ARBA" id="ARBA00022853"/>
    </source>
</evidence>
<keyword evidence="11" id="KW-0238">DNA-binding</keyword>
<evidence type="ECO:0000256" key="3">
    <source>
        <dbReference type="ARBA" id="ARBA00011826"/>
    </source>
</evidence>
<dbReference type="Gene3D" id="1.20.120.850">
    <property type="entry name" value="SWI2/SNF2 ATPases, N-terminal domain"/>
    <property type="match status" value="1"/>
</dbReference>
<evidence type="ECO:0000256" key="2">
    <source>
        <dbReference type="ARBA" id="ARBA00009220"/>
    </source>
</evidence>
<dbReference type="GO" id="GO:0000812">
    <property type="term" value="C:Swr1 complex"/>
    <property type="evidence" value="ECO:0007669"/>
    <property type="project" value="TreeGrafter"/>
</dbReference>
<evidence type="ECO:0000256" key="6">
    <source>
        <dbReference type="ARBA" id="ARBA00022801"/>
    </source>
</evidence>
<dbReference type="Proteomes" id="UP000799772">
    <property type="component" value="Unassembled WGS sequence"/>
</dbReference>
<organism evidence="19 20">
    <name type="scientific">Rhizodiscina lignyota</name>
    <dbReference type="NCBI Taxonomy" id="1504668"/>
    <lineage>
        <taxon>Eukaryota</taxon>
        <taxon>Fungi</taxon>
        <taxon>Dikarya</taxon>
        <taxon>Ascomycota</taxon>
        <taxon>Pezizomycotina</taxon>
        <taxon>Dothideomycetes</taxon>
        <taxon>Pleosporomycetidae</taxon>
        <taxon>Aulographales</taxon>
        <taxon>Rhizodiscinaceae</taxon>
        <taxon>Rhizodiscina</taxon>
    </lineage>
</organism>
<keyword evidence="8" id="KW-0067">ATP-binding</keyword>
<dbReference type="Pfam" id="PF00271">
    <property type="entry name" value="Helicase_C"/>
    <property type="match status" value="1"/>
</dbReference>
<keyword evidence="20" id="KW-1185">Reference proteome</keyword>
<evidence type="ECO:0000313" key="19">
    <source>
        <dbReference type="EMBL" id="KAF2100571.1"/>
    </source>
</evidence>
<evidence type="ECO:0000256" key="14">
    <source>
        <dbReference type="ARBA" id="ARBA00023242"/>
    </source>
</evidence>